<reference evidence="1" key="1">
    <citation type="submission" date="2018-07" db="EMBL/GenBank/DDBJ databases">
        <authorList>
            <consortium name="PulseNet: The National Subtyping Network for Foodborne Disease Surveillance"/>
            <person name="Tarr C.L."/>
            <person name="Trees E."/>
            <person name="Katz L.S."/>
            <person name="Carleton-Romer H.A."/>
            <person name="Stroika S."/>
            <person name="Kucerova Z."/>
            <person name="Roache K.F."/>
            <person name="Sabol A.L."/>
            <person name="Besser J."/>
            <person name="Gerner-Smidt P."/>
        </authorList>
    </citation>
    <scope>NUCLEOTIDE SEQUENCE</scope>
    <source>
        <strain evidence="1">PNUSAS029138</strain>
    </source>
</reference>
<comment type="caution">
    <text evidence="1">The sequence shown here is derived from an EMBL/GenBank/DDBJ whole genome shotgun (WGS) entry which is preliminary data.</text>
</comment>
<organism evidence="1">
    <name type="scientific">Salmonella enterica</name>
    <name type="common">Salmonella choleraesuis</name>
    <dbReference type="NCBI Taxonomy" id="28901"/>
    <lineage>
        <taxon>Bacteria</taxon>
        <taxon>Pseudomonadati</taxon>
        <taxon>Pseudomonadota</taxon>
        <taxon>Gammaproteobacteria</taxon>
        <taxon>Enterobacterales</taxon>
        <taxon>Enterobacteriaceae</taxon>
        <taxon>Salmonella</taxon>
    </lineage>
</organism>
<gene>
    <name evidence="1" type="ORF">CWK15_18040</name>
</gene>
<accession>A0A5V4Z6J4</accession>
<dbReference type="EMBL" id="AAHBYH010000018">
    <property type="protein sequence ID" value="EBU3913294.1"/>
    <property type="molecule type" value="Genomic_DNA"/>
</dbReference>
<name>A0A5V4Z6J4_SALER</name>
<sequence length="216" mass="24168">MGNNIEAKDANNSIATSDEGQITISEGKMRAYMSFQPIVLPLIGELINEMVLRGRSAEEIQAAVESASRSYSAFYQTFMNPQKLTGDHSQEIEHQQDGAMSESVSQTAAKDGPHIDAGSLSREEFREWMRGKLDADFAHDPHYPSTINEVCDLLQNVKQRLKPVIEGLQDPQIVRSANHASEVQQEVLFYLAVNQASDDFLNAIQQLKESHLGKYW</sequence>
<evidence type="ECO:0000313" key="1">
    <source>
        <dbReference type="EMBL" id="EBU3913294.1"/>
    </source>
</evidence>
<dbReference type="AlphaFoldDB" id="A0A5V4Z6J4"/>
<protein>
    <submittedName>
        <fullName evidence="1">Uncharacterized protein</fullName>
    </submittedName>
</protein>
<proteinExistence type="predicted"/>